<name>A0A117PQW3_9ACTN</name>
<dbReference type="InterPro" id="IPR013216">
    <property type="entry name" value="Methyltransf_11"/>
</dbReference>
<comment type="caution">
    <text evidence="2">The sequence shown here is derived from an EMBL/GenBank/DDBJ whole genome shotgun (WGS) entry which is preliminary data.</text>
</comment>
<dbReference type="RefSeq" id="WP_051832622.1">
    <property type="nucleotide sequence ID" value="NZ_JBIBIH010000006.1"/>
</dbReference>
<dbReference type="CDD" id="cd02440">
    <property type="entry name" value="AdoMet_MTases"/>
    <property type="match status" value="1"/>
</dbReference>
<dbReference type="AlphaFoldDB" id="A0A117PQW3"/>
<proteinExistence type="predicted"/>
<dbReference type="Gene3D" id="3.40.50.150">
    <property type="entry name" value="Vaccinia Virus protein VP39"/>
    <property type="match status" value="1"/>
</dbReference>
<dbReference type="EMBL" id="LMWM01000019">
    <property type="protein sequence ID" value="KUM86808.1"/>
    <property type="molecule type" value="Genomic_DNA"/>
</dbReference>
<dbReference type="PANTHER" id="PTHR42912">
    <property type="entry name" value="METHYLTRANSFERASE"/>
    <property type="match status" value="1"/>
</dbReference>
<evidence type="ECO:0000313" key="3">
    <source>
        <dbReference type="Proteomes" id="UP000053039"/>
    </source>
</evidence>
<organism evidence="2 3">
    <name type="scientific">Streptomyces pseudovenezuelae</name>
    <dbReference type="NCBI Taxonomy" id="67350"/>
    <lineage>
        <taxon>Bacteria</taxon>
        <taxon>Bacillati</taxon>
        <taxon>Actinomycetota</taxon>
        <taxon>Actinomycetes</taxon>
        <taxon>Kitasatosporales</taxon>
        <taxon>Streptomycetaceae</taxon>
        <taxon>Streptomyces</taxon>
        <taxon>Streptomyces aurantiacus group</taxon>
    </lineage>
</organism>
<dbReference type="Proteomes" id="UP000053039">
    <property type="component" value="Unassembled WGS sequence"/>
</dbReference>
<dbReference type="Pfam" id="PF08241">
    <property type="entry name" value="Methyltransf_11"/>
    <property type="match status" value="1"/>
</dbReference>
<accession>A0A117PQW3</accession>
<reference evidence="2 3" key="1">
    <citation type="submission" date="2015-10" db="EMBL/GenBank/DDBJ databases">
        <title>Draft genome sequence of Streptomyces pseudovenezuelae DSM 40212, type strain for the species Streptomyces pseudovenezuelae.</title>
        <authorList>
            <person name="Ruckert C."/>
            <person name="Winkler A."/>
            <person name="Kalinowski J."/>
            <person name="Kampfer P."/>
            <person name="Glaeser S."/>
        </authorList>
    </citation>
    <scope>NUCLEOTIDE SEQUENCE [LARGE SCALE GENOMIC DNA]</scope>
    <source>
        <strain evidence="2 3">DSM 40212</strain>
    </source>
</reference>
<evidence type="ECO:0000313" key="2">
    <source>
        <dbReference type="EMBL" id="KUM86808.1"/>
    </source>
</evidence>
<gene>
    <name evidence="2" type="ORF">AQI94_19260</name>
</gene>
<dbReference type="SUPFAM" id="SSF53335">
    <property type="entry name" value="S-adenosyl-L-methionine-dependent methyltransferases"/>
    <property type="match status" value="1"/>
</dbReference>
<protein>
    <recommendedName>
        <fullName evidence="1">Methyltransferase type 11 domain-containing protein</fullName>
    </recommendedName>
</protein>
<evidence type="ECO:0000259" key="1">
    <source>
        <dbReference type="Pfam" id="PF08241"/>
    </source>
</evidence>
<dbReference type="InterPro" id="IPR029063">
    <property type="entry name" value="SAM-dependent_MTases_sf"/>
</dbReference>
<feature type="domain" description="Methyltransferase type 11" evidence="1">
    <location>
        <begin position="46"/>
        <end position="142"/>
    </location>
</feature>
<dbReference type="GO" id="GO:0008757">
    <property type="term" value="F:S-adenosylmethionine-dependent methyltransferase activity"/>
    <property type="evidence" value="ECO:0007669"/>
    <property type="project" value="InterPro"/>
</dbReference>
<dbReference type="OrthoDB" id="5566900at2"/>
<sequence>MRIHTAHEGALGEHFADNATDGPYNAHTDRPAMLDLAGDVTGLRVLDAGCGAGHYITELRARGAAEVVGVEGSATLLRHARARVGDDVAVALHQHDLEEPLGFLSDDSFDLVVIALVHHHLEARRQLLAEAHRVLRPGGTLLVSTVHPTADWVWHGGSYFDEDRVETRFGDSGTTHSYRRMTMQTFLGELLDTGFALERFVEPRATEAARRVDESRYLKTHRTPFFVAVRMRKNEASRHGFDGPRRPGS</sequence>
<dbReference type="InterPro" id="IPR050508">
    <property type="entry name" value="Methyltransf_Superfamily"/>
</dbReference>
<dbReference type="PANTHER" id="PTHR42912:SF80">
    <property type="entry name" value="METHYLTRANSFERASE DOMAIN-CONTAINING PROTEIN"/>
    <property type="match status" value="1"/>
</dbReference>